<evidence type="ECO:0000313" key="1">
    <source>
        <dbReference type="EMBL" id="MCI16467.1"/>
    </source>
</evidence>
<sequence length="51" mass="5697">YDEVQKIGKLSKSTSISSNIAEPEIRWRISSFSCTFSTLADMEALTLKIPC</sequence>
<reference evidence="1 2" key="1">
    <citation type="journal article" date="2018" name="Front. Plant Sci.">
        <title>Red Clover (Trifolium pratense) and Zigzag Clover (T. medium) - A Picture of Genomic Similarities and Differences.</title>
        <authorList>
            <person name="Dluhosova J."/>
            <person name="Istvanek J."/>
            <person name="Nedelnik J."/>
            <person name="Repkova J."/>
        </authorList>
    </citation>
    <scope>NUCLEOTIDE SEQUENCE [LARGE SCALE GENOMIC DNA]</scope>
    <source>
        <strain evidence="2">cv. 10/8</strain>
        <tissue evidence="1">Leaf</tissue>
    </source>
</reference>
<dbReference type="Proteomes" id="UP000265520">
    <property type="component" value="Unassembled WGS sequence"/>
</dbReference>
<feature type="non-terminal residue" evidence="1">
    <location>
        <position position="1"/>
    </location>
</feature>
<organism evidence="1 2">
    <name type="scientific">Trifolium medium</name>
    <dbReference type="NCBI Taxonomy" id="97028"/>
    <lineage>
        <taxon>Eukaryota</taxon>
        <taxon>Viridiplantae</taxon>
        <taxon>Streptophyta</taxon>
        <taxon>Embryophyta</taxon>
        <taxon>Tracheophyta</taxon>
        <taxon>Spermatophyta</taxon>
        <taxon>Magnoliopsida</taxon>
        <taxon>eudicotyledons</taxon>
        <taxon>Gunneridae</taxon>
        <taxon>Pentapetalae</taxon>
        <taxon>rosids</taxon>
        <taxon>fabids</taxon>
        <taxon>Fabales</taxon>
        <taxon>Fabaceae</taxon>
        <taxon>Papilionoideae</taxon>
        <taxon>50 kb inversion clade</taxon>
        <taxon>NPAAA clade</taxon>
        <taxon>Hologalegina</taxon>
        <taxon>IRL clade</taxon>
        <taxon>Trifolieae</taxon>
        <taxon>Trifolium</taxon>
    </lineage>
</organism>
<dbReference type="EMBL" id="LXQA010101002">
    <property type="protein sequence ID" value="MCI16467.1"/>
    <property type="molecule type" value="Genomic_DNA"/>
</dbReference>
<gene>
    <name evidence="1" type="ORF">A2U01_0037609</name>
</gene>
<accession>A0A392PXQ8</accession>
<protein>
    <submittedName>
        <fullName evidence="1">Uncharacterized protein</fullName>
    </submittedName>
</protein>
<evidence type="ECO:0000313" key="2">
    <source>
        <dbReference type="Proteomes" id="UP000265520"/>
    </source>
</evidence>
<proteinExistence type="predicted"/>
<comment type="caution">
    <text evidence="1">The sequence shown here is derived from an EMBL/GenBank/DDBJ whole genome shotgun (WGS) entry which is preliminary data.</text>
</comment>
<dbReference type="AlphaFoldDB" id="A0A392PXQ8"/>
<name>A0A392PXQ8_9FABA</name>
<keyword evidence="2" id="KW-1185">Reference proteome</keyword>